<keyword evidence="6" id="KW-0227">DNA damage</keyword>
<evidence type="ECO:0000313" key="19">
    <source>
        <dbReference type="EMBL" id="ALN80659.1"/>
    </source>
</evidence>
<dbReference type="GO" id="GO:0006281">
    <property type="term" value="P:DNA repair"/>
    <property type="evidence" value="ECO:0007669"/>
    <property type="project" value="UniProtKB-KW"/>
</dbReference>
<evidence type="ECO:0000256" key="17">
    <source>
        <dbReference type="RuleBase" id="RU003476"/>
    </source>
</evidence>
<dbReference type="GO" id="GO:0035539">
    <property type="term" value="F:8-oxo-7,8-dihydrodeoxyguanosine triphosphate pyrophosphatase activity"/>
    <property type="evidence" value="ECO:0007669"/>
    <property type="project" value="UniProtKB-EC"/>
</dbReference>
<keyword evidence="4" id="KW-0235">DNA replication</keyword>
<accession>A0A0S2FB02</accession>
<evidence type="ECO:0000256" key="8">
    <source>
        <dbReference type="ARBA" id="ARBA00022842"/>
    </source>
</evidence>
<evidence type="ECO:0000256" key="3">
    <source>
        <dbReference type="ARBA" id="ARBA00022457"/>
    </source>
</evidence>
<dbReference type="PRINTS" id="PR00502">
    <property type="entry name" value="NUDIXFAMILY"/>
</dbReference>
<evidence type="ECO:0000256" key="9">
    <source>
        <dbReference type="ARBA" id="ARBA00023204"/>
    </source>
</evidence>
<evidence type="ECO:0000256" key="5">
    <source>
        <dbReference type="ARBA" id="ARBA00022723"/>
    </source>
</evidence>
<reference evidence="19 20" key="1">
    <citation type="journal article" date="2015" name="BMC Genomics">
        <title>Comparative genomics and metabolic profiling of the genus Lysobacter.</title>
        <authorList>
            <person name="de Bruijn I."/>
            <person name="Cheng X."/>
            <person name="de Jager V."/>
            <person name="Exposito R.G."/>
            <person name="Watrous J."/>
            <person name="Patel N."/>
            <person name="Postma J."/>
            <person name="Dorrestein P.C."/>
            <person name="Kobayashi D."/>
            <person name="Raaijmakers J.M."/>
        </authorList>
    </citation>
    <scope>NUCLEOTIDE SEQUENCE [LARGE SCALE GENOMIC DNA]</scope>
    <source>
        <strain evidence="19 20">76</strain>
    </source>
</reference>
<dbReference type="PROSITE" id="PS51462">
    <property type="entry name" value="NUDIX"/>
    <property type="match status" value="1"/>
</dbReference>
<name>A0A0S2FB02_LYSAN</name>
<evidence type="ECO:0000259" key="18">
    <source>
        <dbReference type="PROSITE" id="PS51462"/>
    </source>
</evidence>
<keyword evidence="8" id="KW-0460">Magnesium</keyword>
<dbReference type="InterPro" id="IPR020476">
    <property type="entry name" value="Nudix_hydrolase"/>
</dbReference>
<dbReference type="InterPro" id="IPR015797">
    <property type="entry name" value="NUDIX_hydrolase-like_dom_sf"/>
</dbReference>
<comment type="cofactor">
    <cofactor evidence="1">
        <name>Mg(2+)</name>
        <dbReference type="ChEBI" id="CHEBI:18420"/>
    </cofactor>
</comment>
<comment type="similarity">
    <text evidence="2 17">Belongs to the Nudix hydrolase family.</text>
</comment>
<dbReference type="InterPro" id="IPR047127">
    <property type="entry name" value="MutT-like"/>
</dbReference>
<dbReference type="GO" id="GO:0008413">
    <property type="term" value="F:8-oxo-7,8-dihydroguanosine triphosphate pyrophosphatase activity"/>
    <property type="evidence" value="ECO:0007669"/>
    <property type="project" value="TreeGrafter"/>
</dbReference>
<feature type="domain" description="Nudix hydrolase" evidence="18">
    <location>
        <begin position="6"/>
        <end position="142"/>
    </location>
</feature>
<dbReference type="PATRIC" id="fig|84531.8.peg.2537"/>
<dbReference type="GO" id="GO:0006260">
    <property type="term" value="P:DNA replication"/>
    <property type="evidence" value="ECO:0007669"/>
    <property type="project" value="UniProtKB-KW"/>
</dbReference>
<dbReference type="STRING" id="84531.LA76x_2529"/>
<dbReference type="Gene3D" id="3.90.79.10">
    <property type="entry name" value="Nucleoside Triphosphate Pyrophosphohydrolase"/>
    <property type="match status" value="1"/>
</dbReference>
<evidence type="ECO:0000256" key="6">
    <source>
        <dbReference type="ARBA" id="ARBA00022763"/>
    </source>
</evidence>
<evidence type="ECO:0000256" key="1">
    <source>
        <dbReference type="ARBA" id="ARBA00001946"/>
    </source>
</evidence>
<evidence type="ECO:0000256" key="4">
    <source>
        <dbReference type="ARBA" id="ARBA00022705"/>
    </source>
</evidence>
<protein>
    <recommendedName>
        <fullName evidence="13">8-oxo-dGTP diphosphatase</fullName>
        <ecNumber evidence="12">3.6.1.55</ecNumber>
    </recommendedName>
    <alternativeName>
        <fullName evidence="16">7,8-dihydro-8-oxoguanine-triphosphatase</fullName>
    </alternativeName>
    <alternativeName>
        <fullName evidence="15">Mutator protein MutT</fullName>
    </alternativeName>
    <alternativeName>
        <fullName evidence="14">dGTP pyrophosphohydrolase</fullName>
    </alternativeName>
</protein>
<dbReference type="AlphaFoldDB" id="A0A0S2FB02"/>
<dbReference type="GO" id="GO:0044716">
    <property type="term" value="F:8-oxo-GDP phosphatase activity"/>
    <property type="evidence" value="ECO:0007669"/>
    <property type="project" value="TreeGrafter"/>
</dbReference>
<evidence type="ECO:0000256" key="10">
    <source>
        <dbReference type="ARBA" id="ARBA00035861"/>
    </source>
</evidence>
<dbReference type="InterPro" id="IPR020084">
    <property type="entry name" value="NUDIX_hydrolase_CS"/>
</dbReference>
<dbReference type="PROSITE" id="PS00893">
    <property type="entry name" value="NUDIX_BOX"/>
    <property type="match status" value="1"/>
</dbReference>
<dbReference type="Proteomes" id="UP000060787">
    <property type="component" value="Chromosome"/>
</dbReference>
<dbReference type="GO" id="GO:0046872">
    <property type="term" value="F:metal ion binding"/>
    <property type="evidence" value="ECO:0007669"/>
    <property type="project" value="UniProtKB-KW"/>
</dbReference>
<evidence type="ECO:0000256" key="2">
    <source>
        <dbReference type="ARBA" id="ARBA00005582"/>
    </source>
</evidence>
<evidence type="ECO:0000256" key="16">
    <source>
        <dbReference type="ARBA" id="ARBA00042798"/>
    </source>
</evidence>
<evidence type="ECO:0000256" key="15">
    <source>
        <dbReference type="ARBA" id="ARBA00041979"/>
    </source>
</evidence>
<sequence length="142" mass="15625">MSAGEHGIDLVGALLWRQGRVLLGLRAAHKRLAPNCWDMLGGHVEAGETPERALWRELQEEAGIGPPVLATSDEHCATAASVVAELAFDGLVLRVYRIDAWDGEPEARGDEHQHLQWFEPTQAAALPNLADPRLREVLLRLL</sequence>
<evidence type="ECO:0000256" key="11">
    <source>
        <dbReference type="ARBA" id="ARBA00036904"/>
    </source>
</evidence>
<dbReference type="EC" id="3.6.1.55" evidence="12"/>
<keyword evidence="3" id="KW-0515">Mutator protein</keyword>
<proteinExistence type="inferred from homology"/>
<evidence type="ECO:0000256" key="13">
    <source>
        <dbReference type="ARBA" id="ARBA00040794"/>
    </source>
</evidence>
<comment type="catalytic activity">
    <reaction evidence="10">
        <text>8-oxo-dGTP + H2O = 8-oxo-dGMP + diphosphate + H(+)</text>
        <dbReference type="Rhea" id="RHEA:31575"/>
        <dbReference type="ChEBI" id="CHEBI:15377"/>
        <dbReference type="ChEBI" id="CHEBI:15378"/>
        <dbReference type="ChEBI" id="CHEBI:33019"/>
        <dbReference type="ChEBI" id="CHEBI:63224"/>
        <dbReference type="ChEBI" id="CHEBI:77896"/>
        <dbReference type="EC" id="3.6.1.55"/>
    </reaction>
</comment>
<evidence type="ECO:0000256" key="12">
    <source>
        <dbReference type="ARBA" id="ARBA00038905"/>
    </source>
</evidence>
<dbReference type="GO" id="GO:0044715">
    <property type="term" value="F:8-oxo-dGDP phosphatase activity"/>
    <property type="evidence" value="ECO:0007669"/>
    <property type="project" value="TreeGrafter"/>
</dbReference>
<keyword evidence="7 17" id="KW-0378">Hydrolase</keyword>
<keyword evidence="9" id="KW-0234">DNA repair</keyword>
<comment type="catalytic activity">
    <reaction evidence="11">
        <text>8-oxo-GTP + H2O = 8-oxo-GMP + diphosphate + H(+)</text>
        <dbReference type="Rhea" id="RHEA:67616"/>
        <dbReference type="ChEBI" id="CHEBI:15377"/>
        <dbReference type="ChEBI" id="CHEBI:15378"/>
        <dbReference type="ChEBI" id="CHEBI:33019"/>
        <dbReference type="ChEBI" id="CHEBI:143553"/>
        <dbReference type="ChEBI" id="CHEBI:145694"/>
    </reaction>
</comment>
<dbReference type="InterPro" id="IPR000086">
    <property type="entry name" value="NUDIX_hydrolase_dom"/>
</dbReference>
<dbReference type="RefSeq" id="WP_057917899.1">
    <property type="nucleotide sequence ID" value="NZ_CP011129.1"/>
</dbReference>
<dbReference type="PANTHER" id="PTHR47707:SF1">
    <property type="entry name" value="NUDIX HYDROLASE FAMILY PROTEIN"/>
    <property type="match status" value="1"/>
</dbReference>
<keyword evidence="20" id="KW-1185">Reference proteome</keyword>
<dbReference type="KEGG" id="lab:LA76x_2529"/>
<dbReference type="Pfam" id="PF00293">
    <property type="entry name" value="NUDIX"/>
    <property type="match status" value="1"/>
</dbReference>
<gene>
    <name evidence="19" type="ORF">LA76x_2529</name>
</gene>
<evidence type="ECO:0000256" key="14">
    <source>
        <dbReference type="ARBA" id="ARBA00041592"/>
    </source>
</evidence>
<evidence type="ECO:0000313" key="20">
    <source>
        <dbReference type="Proteomes" id="UP000060787"/>
    </source>
</evidence>
<dbReference type="SUPFAM" id="SSF55811">
    <property type="entry name" value="Nudix"/>
    <property type="match status" value="1"/>
</dbReference>
<dbReference type="EMBL" id="CP011129">
    <property type="protein sequence ID" value="ALN80659.1"/>
    <property type="molecule type" value="Genomic_DNA"/>
</dbReference>
<organism evidence="19 20">
    <name type="scientific">Lysobacter antibioticus</name>
    <dbReference type="NCBI Taxonomy" id="84531"/>
    <lineage>
        <taxon>Bacteria</taxon>
        <taxon>Pseudomonadati</taxon>
        <taxon>Pseudomonadota</taxon>
        <taxon>Gammaproteobacteria</taxon>
        <taxon>Lysobacterales</taxon>
        <taxon>Lysobacteraceae</taxon>
        <taxon>Lysobacter</taxon>
    </lineage>
</organism>
<keyword evidence="5" id="KW-0479">Metal-binding</keyword>
<evidence type="ECO:0000256" key="7">
    <source>
        <dbReference type="ARBA" id="ARBA00022801"/>
    </source>
</evidence>
<dbReference type="PANTHER" id="PTHR47707">
    <property type="entry name" value="8-OXO-DGTP DIPHOSPHATASE"/>
    <property type="match status" value="1"/>
</dbReference>